<organism evidence="1 2">
    <name type="scientific">Caerostris extrusa</name>
    <name type="common">Bark spider</name>
    <name type="synonym">Caerostris bankana</name>
    <dbReference type="NCBI Taxonomy" id="172846"/>
    <lineage>
        <taxon>Eukaryota</taxon>
        <taxon>Metazoa</taxon>
        <taxon>Ecdysozoa</taxon>
        <taxon>Arthropoda</taxon>
        <taxon>Chelicerata</taxon>
        <taxon>Arachnida</taxon>
        <taxon>Araneae</taxon>
        <taxon>Araneomorphae</taxon>
        <taxon>Entelegynae</taxon>
        <taxon>Araneoidea</taxon>
        <taxon>Araneidae</taxon>
        <taxon>Caerostris</taxon>
    </lineage>
</organism>
<dbReference type="EMBL" id="BPLR01006164">
    <property type="protein sequence ID" value="GIY07837.1"/>
    <property type="molecule type" value="Genomic_DNA"/>
</dbReference>
<reference evidence="1 2" key="1">
    <citation type="submission" date="2021-06" db="EMBL/GenBank/DDBJ databases">
        <title>Caerostris extrusa draft genome.</title>
        <authorList>
            <person name="Kono N."/>
            <person name="Arakawa K."/>
        </authorList>
    </citation>
    <scope>NUCLEOTIDE SEQUENCE [LARGE SCALE GENOMIC DNA]</scope>
</reference>
<sequence length="46" mass="5339">YANTVRDLNPLMDSTAVAVFKHDEIMQLLSEIRIHLWALLQPLFSK</sequence>
<evidence type="ECO:0000313" key="2">
    <source>
        <dbReference type="Proteomes" id="UP001054945"/>
    </source>
</evidence>
<gene>
    <name evidence="1" type="ORF">CEXT_211361</name>
</gene>
<comment type="caution">
    <text evidence="1">The sequence shown here is derived from an EMBL/GenBank/DDBJ whole genome shotgun (WGS) entry which is preliminary data.</text>
</comment>
<proteinExistence type="predicted"/>
<keyword evidence="2" id="KW-1185">Reference proteome</keyword>
<name>A0AAV4QEU1_CAEEX</name>
<accession>A0AAV4QEU1</accession>
<feature type="non-terminal residue" evidence="1">
    <location>
        <position position="1"/>
    </location>
</feature>
<evidence type="ECO:0000313" key="1">
    <source>
        <dbReference type="EMBL" id="GIY07837.1"/>
    </source>
</evidence>
<dbReference type="AlphaFoldDB" id="A0AAV4QEU1"/>
<protein>
    <submittedName>
        <fullName evidence="1">Uncharacterized protein</fullName>
    </submittedName>
</protein>
<dbReference type="Proteomes" id="UP001054945">
    <property type="component" value="Unassembled WGS sequence"/>
</dbReference>